<organism evidence="2 3">
    <name type="scientific">Ascodesmis nigricans</name>
    <dbReference type="NCBI Taxonomy" id="341454"/>
    <lineage>
        <taxon>Eukaryota</taxon>
        <taxon>Fungi</taxon>
        <taxon>Dikarya</taxon>
        <taxon>Ascomycota</taxon>
        <taxon>Pezizomycotina</taxon>
        <taxon>Pezizomycetes</taxon>
        <taxon>Pezizales</taxon>
        <taxon>Ascodesmidaceae</taxon>
        <taxon>Ascodesmis</taxon>
    </lineage>
</organism>
<sequence>MPRSLSCSGRARLGLNSDHFNLSLEDTTQTQTSGDGAFRKLIQLSKEHQQILTELEETREELAVTNSTAQKLEAHLEDLDEVHQATIEVLEVAGNDLKDGSTAKVSSLESQVDKLSQELREAHEDLNYLIEEHKQARSDSSQSDAALTEYEKTLGELVSSKSAFLQSKLDELSEEHQQTLEELKGARQDPVDLNGGYQQALYQKTGTDSSAESSLLQANLAKLTDEHQRTLVDLKKTHQEFVELQGDIETTRSTISSNTKLNSAPSPTN</sequence>
<evidence type="ECO:0000256" key="1">
    <source>
        <dbReference type="SAM" id="Coils"/>
    </source>
</evidence>
<keyword evidence="3" id="KW-1185">Reference proteome</keyword>
<accession>A0A4S2MTU6</accession>
<evidence type="ECO:0000313" key="3">
    <source>
        <dbReference type="Proteomes" id="UP000298138"/>
    </source>
</evidence>
<reference evidence="2 3" key="1">
    <citation type="submission" date="2019-04" db="EMBL/GenBank/DDBJ databases">
        <title>Comparative genomics and transcriptomics to analyze fruiting body development in filamentous ascomycetes.</title>
        <authorList>
            <consortium name="DOE Joint Genome Institute"/>
            <person name="Lutkenhaus R."/>
            <person name="Traeger S."/>
            <person name="Breuer J."/>
            <person name="Kuo A."/>
            <person name="Lipzen A."/>
            <person name="Pangilinan J."/>
            <person name="Dilworth D."/>
            <person name="Sandor L."/>
            <person name="Poggeler S."/>
            <person name="Barry K."/>
            <person name="Grigoriev I.V."/>
            <person name="Nowrousian M."/>
        </authorList>
    </citation>
    <scope>NUCLEOTIDE SEQUENCE [LARGE SCALE GENOMIC DNA]</scope>
    <source>
        <strain evidence="2 3">CBS 389.68</strain>
    </source>
</reference>
<evidence type="ECO:0000313" key="2">
    <source>
        <dbReference type="EMBL" id="TGZ79969.1"/>
    </source>
</evidence>
<dbReference type="AlphaFoldDB" id="A0A4S2MTU6"/>
<name>A0A4S2MTU6_9PEZI</name>
<keyword evidence="1" id="KW-0175">Coiled coil</keyword>
<dbReference type="EMBL" id="ML220128">
    <property type="protein sequence ID" value="TGZ79969.1"/>
    <property type="molecule type" value="Genomic_DNA"/>
</dbReference>
<dbReference type="InParanoid" id="A0A4S2MTU6"/>
<feature type="coiled-coil region" evidence="1">
    <location>
        <begin position="41"/>
        <end position="189"/>
    </location>
</feature>
<gene>
    <name evidence="2" type="ORF">EX30DRAFT_372720</name>
</gene>
<dbReference type="Proteomes" id="UP000298138">
    <property type="component" value="Unassembled WGS sequence"/>
</dbReference>
<proteinExistence type="predicted"/>
<protein>
    <submittedName>
        <fullName evidence="2">Uncharacterized protein</fullName>
    </submittedName>
</protein>